<dbReference type="SUPFAM" id="SSF63829">
    <property type="entry name" value="Calcium-dependent phosphotriesterase"/>
    <property type="match status" value="1"/>
</dbReference>
<feature type="region of interest" description="Disordered" evidence="4">
    <location>
        <begin position="629"/>
        <end position="685"/>
    </location>
</feature>
<proteinExistence type="inferred from homology"/>
<keyword evidence="5" id="KW-1133">Transmembrane helix</keyword>
<sequence length="685" mass="75447">MGYLKKTGTVFIYVALFLAIITFLPGLPPDVTFSEYSIKPSTKLSGKLDINNRLNGAELLHVDKLKGPEAFDSYNGELYTGLEGGYVVKINENKMETFVEFGGKCDEILKYHECGKILGLKFDKKGNLYVVDTYKGIFKVDPKGYYQKIVDISKPINNKVPQIPNNLDIAENGDIYWTDSSTDFPLYDAIYTTLVNPSGRLIRYNAATKTNEVLMENLAFANGVKLSKDESFLLVVESLSSRINKYYLKGPKAGQHEILHEGLPGILDNIHEDNNGGFFVSIYSYIDEENPNLVHTLMPHPNIRKMIVRLLTIIEYPFKWIQNAYPNFFAERIVHAIGSLETFSFLFPPKSIVLNFDATGKLVDAAYATDERIKMISSAFVHNGYLWLGSPHSKYVARVPLKQAFPHLAQMEKVVHRSSQQDTKEIPKAHSTTIKPPKPVETPTVKTTAKPVTKTAENMETGKSPQASTQQPKATTLKPSTTAPPPTTTTVKPSTTAVPTTTVKPTTQTAAPTTTVKPTTTTTAAPTTTVKPSTTAVPTTTVKPSTQTAAPTTTTTTTTVKPSTASQTTSTPKVTTTKPVVKQNVETGAKPNNQEIKSETVKPVATKPNIQVDSTKQNVQVNKVVSDVKSEAVKETKPEVNKQTVQNTQTEAQKQQVQTPELRNNESPKTINNNNNNNINNNIPK</sequence>
<evidence type="ECO:0000256" key="1">
    <source>
        <dbReference type="ARBA" id="ARBA00009191"/>
    </source>
</evidence>
<feature type="compositionally biased region" description="Basic and acidic residues" evidence="4">
    <location>
        <begin position="629"/>
        <end position="640"/>
    </location>
</feature>
<keyword evidence="5" id="KW-0472">Membrane</keyword>
<keyword evidence="3" id="KW-0325">Glycoprotein</keyword>
<evidence type="ECO:0000256" key="5">
    <source>
        <dbReference type="SAM" id="Phobius"/>
    </source>
</evidence>
<dbReference type="InterPro" id="IPR011042">
    <property type="entry name" value="6-blade_b-propeller_TolB-like"/>
</dbReference>
<feature type="compositionally biased region" description="Low complexity" evidence="4">
    <location>
        <begin position="488"/>
        <end position="583"/>
    </location>
</feature>
<feature type="compositionally biased region" description="Low complexity" evidence="4">
    <location>
        <begin position="441"/>
        <end position="455"/>
    </location>
</feature>
<evidence type="ECO:0000256" key="4">
    <source>
        <dbReference type="SAM" id="MobiDB-lite"/>
    </source>
</evidence>
<feature type="compositionally biased region" description="Low complexity" evidence="4">
    <location>
        <begin position="472"/>
        <end position="481"/>
    </location>
</feature>
<dbReference type="InterPro" id="IPR018119">
    <property type="entry name" value="Strictosidine_synth_cons-reg"/>
</dbReference>
<accession>A0ABM1ID97</accession>
<keyword evidence="5" id="KW-0812">Transmembrane</keyword>
<feature type="domain" description="Strictosidine synthase conserved region" evidence="6">
    <location>
        <begin position="165"/>
        <end position="251"/>
    </location>
</feature>
<comment type="similarity">
    <text evidence="1">Belongs to the strictosidine synthase family.</text>
</comment>
<feature type="region of interest" description="Disordered" evidence="4">
    <location>
        <begin position="417"/>
        <end position="602"/>
    </location>
</feature>
<feature type="compositionally biased region" description="Polar residues" evidence="4">
    <location>
        <begin position="641"/>
        <end position="670"/>
    </location>
</feature>
<feature type="compositionally biased region" description="Polar residues" evidence="4">
    <location>
        <begin position="584"/>
        <end position="595"/>
    </location>
</feature>
<protein>
    <submittedName>
        <fullName evidence="8">Adipocyte plasma membrane-associated protein-like</fullName>
    </submittedName>
</protein>
<dbReference type="RefSeq" id="XP_015178184.1">
    <property type="nucleotide sequence ID" value="XM_015322698.1"/>
</dbReference>
<reference evidence="8" key="1">
    <citation type="submission" date="2025-08" db="UniProtKB">
        <authorList>
            <consortium name="RefSeq"/>
        </authorList>
    </citation>
    <scope>IDENTIFICATION</scope>
    <source>
        <tissue evidence="8">Whole body</tissue>
    </source>
</reference>
<evidence type="ECO:0000256" key="2">
    <source>
        <dbReference type="ARBA" id="ARBA00022553"/>
    </source>
</evidence>
<feature type="transmembrane region" description="Helical" evidence="5">
    <location>
        <begin position="7"/>
        <end position="27"/>
    </location>
</feature>
<dbReference type="Gene3D" id="2.120.10.30">
    <property type="entry name" value="TolB, C-terminal domain"/>
    <property type="match status" value="1"/>
</dbReference>
<dbReference type="PANTHER" id="PTHR10426">
    <property type="entry name" value="STRICTOSIDINE SYNTHASE-RELATED"/>
    <property type="match status" value="1"/>
</dbReference>
<dbReference type="PANTHER" id="PTHR10426:SF88">
    <property type="entry name" value="ADIPOCYTE PLASMA MEMBRANE-ASSOCIATED PROTEIN HEMOMUCIN-RELATED"/>
    <property type="match status" value="1"/>
</dbReference>
<evidence type="ECO:0000256" key="3">
    <source>
        <dbReference type="ARBA" id="ARBA00023180"/>
    </source>
</evidence>
<evidence type="ECO:0000313" key="8">
    <source>
        <dbReference type="RefSeq" id="XP_015178184.1"/>
    </source>
</evidence>
<dbReference type="Proteomes" id="UP000694924">
    <property type="component" value="Unplaced"/>
</dbReference>
<evidence type="ECO:0000259" key="6">
    <source>
        <dbReference type="Pfam" id="PF03088"/>
    </source>
</evidence>
<keyword evidence="7" id="KW-1185">Reference proteome</keyword>
<keyword evidence="2" id="KW-0597">Phosphoprotein</keyword>
<name>A0ABM1ID97_POLDO</name>
<feature type="compositionally biased region" description="Low complexity" evidence="4">
    <location>
        <begin position="671"/>
        <end position="685"/>
    </location>
</feature>
<feature type="compositionally biased region" description="Polar residues" evidence="4">
    <location>
        <begin position="456"/>
        <end position="471"/>
    </location>
</feature>
<evidence type="ECO:0000313" key="7">
    <source>
        <dbReference type="Proteomes" id="UP000694924"/>
    </source>
</evidence>
<organism evidence="7 8">
    <name type="scientific">Polistes dominula</name>
    <name type="common">European paper wasp</name>
    <name type="synonym">Vespa dominula</name>
    <dbReference type="NCBI Taxonomy" id="743375"/>
    <lineage>
        <taxon>Eukaryota</taxon>
        <taxon>Metazoa</taxon>
        <taxon>Ecdysozoa</taxon>
        <taxon>Arthropoda</taxon>
        <taxon>Hexapoda</taxon>
        <taxon>Insecta</taxon>
        <taxon>Pterygota</taxon>
        <taxon>Neoptera</taxon>
        <taxon>Endopterygota</taxon>
        <taxon>Hymenoptera</taxon>
        <taxon>Apocrita</taxon>
        <taxon>Aculeata</taxon>
        <taxon>Vespoidea</taxon>
        <taxon>Vespidae</taxon>
        <taxon>Polistinae</taxon>
        <taxon>Polistini</taxon>
        <taxon>Polistes</taxon>
    </lineage>
</organism>
<dbReference type="Pfam" id="PF03088">
    <property type="entry name" value="Str_synth"/>
    <property type="match status" value="1"/>
</dbReference>
<dbReference type="GeneID" id="107067309"/>
<gene>
    <name evidence="8" type="primary">LOC107067309</name>
</gene>
<dbReference type="Pfam" id="PF20067">
    <property type="entry name" value="SSL_N"/>
    <property type="match status" value="1"/>
</dbReference>